<comment type="caution">
    <text evidence="1">The sequence shown here is derived from an EMBL/GenBank/DDBJ whole genome shotgun (WGS) entry which is preliminary data.</text>
</comment>
<dbReference type="Proteomes" id="UP000823775">
    <property type="component" value="Unassembled WGS sequence"/>
</dbReference>
<accession>A0ABS8W4L9</accession>
<name>A0ABS8W4L9_DATST</name>
<evidence type="ECO:0000313" key="2">
    <source>
        <dbReference type="Proteomes" id="UP000823775"/>
    </source>
</evidence>
<protein>
    <submittedName>
        <fullName evidence="1">Uncharacterized protein</fullName>
    </submittedName>
</protein>
<proteinExistence type="predicted"/>
<feature type="non-terminal residue" evidence="1">
    <location>
        <position position="69"/>
    </location>
</feature>
<reference evidence="1 2" key="1">
    <citation type="journal article" date="2021" name="BMC Genomics">
        <title>Datura genome reveals duplications of psychoactive alkaloid biosynthetic genes and high mutation rate following tissue culture.</title>
        <authorList>
            <person name="Rajewski A."/>
            <person name="Carter-House D."/>
            <person name="Stajich J."/>
            <person name="Litt A."/>
        </authorList>
    </citation>
    <scope>NUCLEOTIDE SEQUENCE [LARGE SCALE GENOMIC DNA]</scope>
    <source>
        <strain evidence="1">AR-01</strain>
    </source>
</reference>
<gene>
    <name evidence="1" type="ORF">HAX54_044058</name>
</gene>
<dbReference type="EMBL" id="JACEIK010006677">
    <property type="protein sequence ID" value="MCE2056110.1"/>
    <property type="molecule type" value="Genomic_DNA"/>
</dbReference>
<organism evidence="1 2">
    <name type="scientific">Datura stramonium</name>
    <name type="common">Jimsonweed</name>
    <name type="synonym">Common thornapple</name>
    <dbReference type="NCBI Taxonomy" id="4076"/>
    <lineage>
        <taxon>Eukaryota</taxon>
        <taxon>Viridiplantae</taxon>
        <taxon>Streptophyta</taxon>
        <taxon>Embryophyta</taxon>
        <taxon>Tracheophyta</taxon>
        <taxon>Spermatophyta</taxon>
        <taxon>Magnoliopsida</taxon>
        <taxon>eudicotyledons</taxon>
        <taxon>Gunneridae</taxon>
        <taxon>Pentapetalae</taxon>
        <taxon>asterids</taxon>
        <taxon>lamiids</taxon>
        <taxon>Solanales</taxon>
        <taxon>Solanaceae</taxon>
        <taxon>Solanoideae</taxon>
        <taxon>Datureae</taxon>
        <taxon>Datura</taxon>
    </lineage>
</organism>
<evidence type="ECO:0000313" key="1">
    <source>
        <dbReference type="EMBL" id="MCE2056110.1"/>
    </source>
</evidence>
<keyword evidence="2" id="KW-1185">Reference proteome</keyword>
<sequence length="69" mass="7888">MTKRNEITCRKSLFWSSVVVPVVFDGPRLIFSKKTTARTQLPKLMEVVYGDWPEQWRCVTDVTPTSGGL</sequence>